<accession>A0A4S8RK22</accession>
<feature type="region of interest" description="Disordered" evidence="1">
    <location>
        <begin position="1"/>
        <end position="20"/>
    </location>
</feature>
<feature type="compositionally biased region" description="Low complexity" evidence="1">
    <location>
        <begin position="798"/>
        <end position="809"/>
    </location>
</feature>
<feature type="region of interest" description="Disordered" evidence="1">
    <location>
        <begin position="604"/>
        <end position="632"/>
    </location>
</feature>
<feature type="region of interest" description="Disordered" evidence="1">
    <location>
        <begin position="429"/>
        <end position="453"/>
    </location>
</feature>
<protein>
    <recommendedName>
        <fullName evidence="4">Protamine P1</fullName>
    </recommendedName>
</protein>
<dbReference type="Proteomes" id="UP000308671">
    <property type="component" value="Unassembled WGS sequence"/>
</dbReference>
<feature type="compositionally biased region" description="Basic residues" evidence="1">
    <location>
        <begin position="496"/>
        <end position="510"/>
    </location>
</feature>
<feature type="compositionally biased region" description="Polar residues" evidence="1">
    <location>
        <begin position="375"/>
        <end position="385"/>
    </location>
</feature>
<evidence type="ECO:0000313" key="3">
    <source>
        <dbReference type="Proteomes" id="UP000308671"/>
    </source>
</evidence>
<sequence length="1232" mass="136226">MSLHMGRSSPTSDDDDEPFYFTPAYKPEDLICEGSDSEANPRAIIKKRQQYEQCAERVDRGQLPIIQSAQLRGPLNEWVNPWRHREGDWWKPGSKDMIFRKEDVMRRAREHGRKDMSPTEALAWCRRDAKRQAKEMEMNDYIEIGSESSGDPNRTLVDETIHGDITMEKGGRMVEGKQKVRPLLPKVPKTTLPTSAKLRGFEETPTMGSSISNKDDYGTRSETWTAVKRPVEVAWLKGSHVSKRARWEDPAVSSPTPLPHADSQKLQQKVTDNITVVQKRTQHKIHPQSDLVLEAPEQRLATPESYASLQVPSNDAFGTEVSFHTNIGQQGQQLRSSSILESCSKSAYMYDDSPGLNSPVPFESPGGKEACARQPSPTKSITSPRLPSHPRTGALLPENQENQENQETPGNISFITDVAPSSVNLEQFQFRKKSRRKTTSPEVPGQPMAINGEGSEVTLSEEIRSNLNPQSDAILSTPLVLHSTEKAEATSVSPLRRTKSSRSKGSSRRTSRADESWLTTQEEVGLTPSITHSDKTIRGEYRPQHEDIDDSWVTTQDDLNHAPKSSASMDITQIYQSSNFQKQPVPFEHTEAPIFGDYEFKSSLQSSRLGTPSPARSTHPVSSSSSSHLPTLPKISSQIDVLTPYNDLDGSSTQSYITSPAKSIVNTHEFLQAPDPTQSLEDNQQSPHGIATTLHSAVTGIIRDNLEDSISERVKRLDDNKEIEAEGVASAIDIALESDQIKEVPELQANQESNIDIIDSSGKIQDEGDMQGVAQEMAEVVQEAMRTEADADDALNSVLSSGQTSTSSSPARTNNLTSSQRSRSINQNSKSTMSDQFAPLIHSGEEVLSPASNQDLTESLAVREDIVAIPSEDNGPVKAPISSLRSEDQMIVQNDSPQSPWAPAEAGLIIAPQLLATTGIVEPQTDDENPNSGWQREERPVTPDNDIIRPFRDLMTPSPPPEELNTPEIDQRPSNTQLLIEAATLNPWVNGSKKRSMKRKRVSFGLLDEEDPSQSQRSSQRQRRSPSPESSYRPGDLGSKRAEFDDNITNIDSFQNHFSAIRRKSVSDSTPKFHNTIQRPSSIAKYKSTLSGATNLVASSPAIDAMAEAFISADRHSSRERERRLTLSPSRSRKARSQSYTTFEDVDEGEMGSQVSNSCLSTHTALNETSSNAKLGDHILGDFLNEAEDFLGGGWSVEGEMNKASTDFELATPRRDSGLRSRGMFSVEKIWT</sequence>
<feature type="compositionally biased region" description="Low complexity" evidence="1">
    <location>
        <begin position="818"/>
        <end position="831"/>
    </location>
</feature>
<feature type="region of interest" description="Disordered" evidence="1">
    <location>
        <begin position="922"/>
        <end position="970"/>
    </location>
</feature>
<feature type="region of interest" description="Disordered" evidence="1">
    <location>
        <begin position="1113"/>
        <end position="1142"/>
    </location>
</feature>
<feature type="region of interest" description="Disordered" evidence="1">
    <location>
        <begin position="351"/>
        <end position="396"/>
    </location>
</feature>
<evidence type="ECO:0000256" key="1">
    <source>
        <dbReference type="SAM" id="MobiDB-lite"/>
    </source>
</evidence>
<feature type="compositionally biased region" description="Basic and acidic residues" evidence="1">
    <location>
        <begin position="532"/>
        <end position="546"/>
    </location>
</feature>
<reference evidence="2 3" key="1">
    <citation type="submission" date="2017-12" db="EMBL/GenBank/DDBJ databases">
        <title>Comparative genomics of Botrytis spp.</title>
        <authorList>
            <person name="Valero-Jimenez C.A."/>
            <person name="Tapia P."/>
            <person name="Veloso J."/>
            <person name="Silva-Moreno E."/>
            <person name="Staats M."/>
            <person name="Valdes J.H."/>
            <person name="Van Kan J.A.L."/>
        </authorList>
    </citation>
    <scope>NUCLEOTIDE SEQUENCE [LARGE SCALE GENOMIC DNA]</scope>
    <source>
        <strain evidence="2 3">MUCL435</strain>
    </source>
</reference>
<organism evidence="2 3">
    <name type="scientific">Botrytis galanthina</name>
    <dbReference type="NCBI Taxonomy" id="278940"/>
    <lineage>
        <taxon>Eukaryota</taxon>
        <taxon>Fungi</taxon>
        <taxon>Dikarya</taxon>
        <taxon>Ascomycota</taxon>
        <taxon>Pezizomycotina</taxon>
        <taxon>Leotiomycetes</taxon>
        <taxon>Helotiales</taxon>
        <taxon>Sclerotiniaceae</taxon>
        <taxon>Botrytis</taxon>
    </lineage>
</organism>
<evidence type="ECO:0000313" key="2">
    <source>
        <dbReference type="EMBL" id="THV54004.1"/>
    </source>
</evidence>
<gene>
    <name evidence="2" type="ORF">BGAL_0036g00010</name>
</gene>
<proteinExistence type="predicted"/>
<dbReference type="EMBL" id="PQXL01000036">
    <property type="protein sequence ID" value="THV54004.1"/>
    <property type="molecule type" value="Genomic_DNA"/>
</dbReference>
<feature type="region of interest" description="Disordered" evidence="1">
    <location>
        <begin position="798"/>
        <end position="833"/>
    </location>
</feature>
<feature type="compositionally biased region" description="Basic and acidic residues" evidence="1">
    <location>
        <begin position="935"/>
        <end position="952"/>
    </location>
</feature>
<keyword evidence="3" id="KW-1185">Reference proteome</keyword>
<comment type="caution">
    <text evidence="2">The sequence shown here is derived from an EMBL/GenBank/DDBJ whole genome shotgun (WGS) entry which is preliminary data.</text>
</comment>
<feature type="compositionally biased region" description="Low complexity" evidence="1">
    <location>
        <begin position="1013"/>
        <end position="1034"/>
    </location>
</feature>
<dbReference type="AlphaFoldDB" id="A0A4S8RK22"/>
<name>A0A4S8RK22_9HELO</name>
<feature type="compositionally biased region" description="Basic and acidic residues" evidence="1">
    <location>
        <begin position="1113"/>
        <end position="1125"/>
    </location>
</feature>
<feature type="compositionally biased region" description="Basic residues" evidence="1">
    <location>
        <begin position="992"/>
        <end position="1002"/>
    </location>
</feature>
<dbReference type="OrthoDB" id="5419922at2759"/>
<feature type="compositionally biased region" description="Polar residues" evidence="1">
    <location>
        <begin position="604"/>
        <end position="621"/>
    </location>
</feature>
<feature type="region of interest" description="Disordered" evidence="1">
    <location>
        <begin position="485"/>
        <end position="550"/>
    </location>
</feature>
<feature type="region of interest" description="Disordered" evidence="1">
    <location>
        <begin position="991"/>
        <end position="1042"/>
    </location>
</feature>
<evidence type="ECO:0008006" key="4">
    <source>
        <dbReference type="Google" id="ProtNLM"/>
    </source>
</evidence>